<evidence type="ECO:0000313" key="3">
    <source>
        <dbReference type="Proteomes" id="UP001054837"/>
    </source>
</evidence>
<evidence type="ECO:0000256" key="1">
    <source>
        <dbReference type="SAM" id="SignalP"/>
    </source>
</evidence>
<protein>
    <submittedName>
        <fullName evidence="2">Uncharacterized protein</fullName>
    </submittedName>
</protein>
<dbReference type="EMBL" id="BPLQ01010677">
    <property type="protein sequence ID" value="GIY52540.1"/>
    <property type="molecule type" value="Genomic_DNA"/>
</dbReference>
<keyword evidence="3" id="KW-1185">Reference proteome</keyword>
<accession>A0AAV4U467</accession>
<keyword evidence="1" id="KW-0732">Signal</keyword>
<feature type="chain" id="PRO_5043383074" evidence="1">
    <location>
        <begin position="29"/>
        <end position="307"/>
    </location>
</feature>
<name>A0AAV4U467_9ARAC</name>
<evidence type="ECO:0000313" key="2">
    <source>
        <dbReference type="EMBL" id="GIY52540.1"/>
    </source>
</evidence>
<dbReference type="AlphaFoldDB" id="A0AAV4U467"/>
<reference evidence="2 3" key="1">
    <citation type="submission" date="2021-06" db="EMBL/GenBank/DDBJ databases">
        <title>Caerostris darwini draft genome.</title>
        <authorList>
            <person name="Kono N."/>
            <person name="Arakawa K."/>
        </authorList>
    </citation>
    <scope>NUCLEOTIDE SEQUENCE [LARGE SCALE GENOMIC DNA]</scope>
</reference>
<proteinExistence type="predicted"/>
<dbReference type="Proteomes" id="UP001054837">
    <property type="component" value="Unassembled WGS sequence"/>
</dbReference>
<gene>
    <name evidence="2" type="primary">AVEN_223647_1</name>
    <name evidence="2" type="ORF">CDAR_267621</name>
</gene>
<organism evidence="2 3">
    <name type="scientific">Caerostris darwini</name>
    <dbReference type="NCBI Taxonomy" id="1538125"/>
    <lineage>
        <taxon>Eukaryota</taxon>
        <taxon>Metazoa</taxon>
        <taxon>Ecdysozoa</taxon>
        <taxon>Arthropoda</taxon>
        <taxon>Chelicerata</taxon>
        <taxon>Arachnida</taxon>
        <taxon>Araneae</taxon>
        <taxon>Araneomorphae</taxon>
        <taxon>Entelegynae</taxon>
        <taxon>Araneoidea</taxon>
        <taxon>Araneidae</taxon>
        <taxon>Caerostris</taxon>
    </lineage>
</organism>
<comment type="caution">
    <text evidence="2">The sequence shown here is derived from an EMBL/GenBank/DDBJ whole genome shotgun (WGS) entry which is preliminary data.</text>
</comment>
<sequence>MSKTNPTMRYHCLLLGFVSLSTLPATRAQILTDRPLPIDQLVQIVWDPSALIYMWTALDQFYNIALGWHRAARSMVSLPFRDGRSMDHVRIQQPKKYYLRHKQLDAPHWERFNRIYSAQQPVAGSSVQLPAVMHQNSLPLPAAHHQNSLLLPPPFLFHPQQQTLSATWPQNPALADRQDDKLRALKHLLQTKVFAGKGGVKPQDMFGSTVHGWPLSNRDDDRVKNVRHPLETKVPMDKSVQVGVKPANPAGVESGPVPMLFFNSNGAQNSNPEARLRMFLKLMKQLGEMHTAHKTKFDDSKENGLNR</sequence>
<feature type="signal peptide" evidence="1">
    <location>
        <begin position="1"/>
        <end position="28"/>
    </location>
</feature>